<accession>A0AA38VY09</accession>
<feature type="region of interest" description="Disordered" evidence="1">
    <location>
        <begin position="588"/>
        <end position="644"/>
    </location>
</feature>
<reference evidence="2" key="1">
    <citation type="submission" date="2022-07" db="EMBL/GenBank/DDBJ databases">
        <title>Fungi with potential for degradation of polypropylene.</title>
        <authorList>
            <person name="Gostincar C."/>
        </authorList>
    </citation>
    <scope>NUCLEOTIDE SEQUENCE</scope>
    <source>
        <strain evidence="2">EXF-13287</strain>
    </source>
</reference>
<gene>
    <name evidence="2" type="ORF">NKR19_g4596</name>
</gene>
<name>A0AA38VY09_9PEZI</name>
<feature type="compositionally biased region" description="Basic and acidic residues" evidence="1">
    <location>
        <begin position="517"/>
        <end position="526"/>
    </location>
</feature>
<evidence type="ECO:0000256" key="1">
    <source>
        <dbReference type="SAM" id="MobiDB-lite"/>
    </source>
</evidence>
<comment type="caution">
    <text evidence="2">The sequence shown here is derived from an EMBL/GenBank/DDBJ whole genome shotgun (WGS) entry which is preliminary data.</text>
</comment>
<dbReference type="AlphaFoldDB" id="A0AA38VY09"/>
<proteinExistence type="predicted"/>
<protein>
    <submittedName>
        <fullName evidence="2">Uncharacterized protein</fullName>
    </submittedName>
</protein>
<dbReference type="Proteomes" id="UP001174691">
    <property type="component" value="Unassembled WGS sequence"/>
</dbReference>
<feature type="region of interest" description="Disordered" evidence="1">
    <location>
        <begin position="231"/>
        <end position="256"/>
    </location>
</feature>
<organism evidence="2 3">
    <name type="scientific">Coniochaeta hoffmannii</name>
    <dbReference type="NCBI Taxonomy" id="91930"/>
    <lineage>
        <taxon>Eukaryota</taxon>
        <taxon>Fungi</taxon>
        <taxon>Dikarya</taxon>
        <taxon>Ascomycota</taxon>
        <taxon>Pezizomycotina</taxon>
        <taxon>Sordariomycetes</taxon>
        <taxon>Sordariomycetidae</taxon>
        <taxon>Coniochaetales</taxon>
        <taxon>Coniochaetaceae</taxon>
        <taxon>Coniochaeta</taxon>
    </lineage>
</organism>
<evidence type="ECO:0000313" key="2">
    <source>
        <dbReference type="EMBL" id="KAJ9152223.1"/>
    </source>
</evidence>
<evidence type="ECO:0000313" key="3">
    <source>
        <dbReference type="Proteomes" id="UP001174691"/>
    </source>
</evidence>
<feature type="compositionally biased region" description="Basic and acidic residues" evidence="1">
    <location>
        <begin position="622"/>
        <end position="637"/>
    </location>
</feature>
<sequence length="661" mass="72065">MALCAWQKAVAERELDLFFGACLLSGGESASSAVRAASSHLVGLGRGVLQLIDAASENLGKLKEPILLLEQLVATAEEESARQRGPASVPAVLEEERTTQGLSQRTILHGIRQAILSLSQIDVRKALLEVDVAKLTRSCRIELNSGGPLSPTTLERGSRPHLDPIGTRISKAFPLNTCPIDFRTFDFRSSPSYFDFLQGLPFHQPDKKSPLDGDSKRHKAAAALPASLPLQSLRWPRPPSRKKAKRPDPTSLGSSWFASKEATTAVRDAWFDSRPPVSAAAEEAGSLGDEPLNVTVFIYARHERLAPDEIRDAVEGETAAAAVDGPSSDMEDDLMELADMLSRVRLSERTLPEGTLSAIREAVDLQNPHRRADLMSTEAARSDAEVRKSLEFTAALLEKLSLATVYANARARPLAEALGLSMQTLVLDEFFDSSARWFSKHWVSLPDTKEHAHAKSFLNAQYWRVRQVRDGAVAAGLSEVWDRLMPRLDVLVSRLRNFRVGLDPETSRRPASPGSEVPHKRPRDGSVDESSGRPYDAPVSLPPLHLLCYIRPQHEGKDPLEDDGTIFFEEVSLGAFFRGGRFLAEPASPTVVEPASPPPTILPRVEPADGVGADDIMTEGSPRGRGEGADTEIHKASPIETTDLMVCTGAAQEAQERNRPA</sequence>
<keyword evidence="3" id="KW-1185">Reference proteome</keyword>
<dbReference type="EMBL" id="JANBVN010000058">
    <property type="protein sequence ID" value="KAJ9152223.1"/>
    <property type="molecule type" value="Genomic_DNA"/>
</dbReference>
<feature type="region of interest" description="Disordered" evidence="1">
    <location>
        <begin position="503"/>
        <end position="535"/>
    </location>
</feature>